<evidence type="ECO:0000256" key="1">
    <source>
        <dbReference type="SAM" id="MobiDB-lite"/>
    </source>
</evidence>
<protein>
    <submittedName>
        <fullName evidence="3">VPS10 domain-containing receptor SorCS1</fullName>
    </submittedName>
</protein>
<name>A0A4Z2IV34_9TELE</name>
<dbReference type="EMBL" id="SRLO01000044">
    <property type="protein sequence ID" value="TNN81840.1"/>
    <property type="molecule type" value="Genomic_DNA"/>
</dbReference>
<organism evidence="3 4">
    <name type="scientific">Liparis tanakae</name>
    <name type="common">Tanaka's snailfish</name>
    <dbReference type="NCBI Taxonomy" id="230148"/>
    <lineage>
        <taxon>Eukaryota</taxon>
        <taxon>Metazoa</taxon>
        <taxon>Chordata</taxon>
        <taxon>Craniata</taxon>
        <taxon>Vertebrata</taxon>
        <taxon>Euteleostomi</taxon>
        <taxon>Actinopterygii</taxon>
        <taxon>Neopterygii</taxon>
        <taxon>Teleostei</taxon>
        <taxon>Neoteleostei</taxon>
        <taxon>Acanthomorphata</taxon>
        <taxon>Eupercaria</taxon>
        <taxon>Perciformes</taxon>
        <taxon>Cottioidei</taxon>
        <taxon>Cottales</taxon>
        <taxon>Liparidae</taxon>
        <taxon>Liparis</taxon>
    </lineage>
</organism>
<accession>A0A4Z2IV34</accession>
<feature type="compositionally biased region" description="Low complexity" evidence="1">
    <location>
        <begin position="127"/>
        <end position="147"/>
    </location>
</feature>
<gene>
    <name evidence="3" type="primary">SORCS1_3</name>
    <name evidence="3" type="ORF">EYF80_007969</name>
</gene>
<feature type="signal peptide" evidence="2">
    <location>
        <begin position="1"/>
        <end position="31"/>
    </location>
</feature>
<reference evidence="3 4" key="1">
    <citation type="submission" date="2019-03" db="EMBL/GenBank/DDBJ databases">
        <title>First draft genome of Liparis tanakae, snailfish: a comprehensive survey of snailfish specific genes.</title>
        <authorList>
            <person name="Kim W."/>
            <person name="Song I."/>
            <person name="Jeong J.-H."/>
            <person name="Kim D."/>
            <person name="Kim S."/>
            <person name="Ryu S."/>
            <person name="Song J.Y."/>
            <person name="Lee S.K."/>
        </authorList>
    </citation>
    <scope>NUCLEOTIDE SEQUENCE [LARGE SCALE GENOMIC DNA]</scope>
    <source>
        <tissue evidence="3">Muscle</tissue>
    </source>
</reference>
<keyword evidence="4" id="KW-1185">Reference proteome</keyword>
<feature type="chain" id="PRO_5021313322" evidence="2">
    <location>
        <begin position="32"/>
        <end position="256"/>
    </location>
</feature>
<feature type="compositionally biased region" description="Polar residues" evidence="1">
    <location>
        <begin position="91"/>
        <end position="112"/>
    </location>
</feature>
<feature type="region of interest" description="Disordered" evidence="1">
    <location>
        <begin position="67"/>
        <end position="170"/>
    </location>
</feature>
<keyword evidence="2" id="KW-0732">Signal</keyword>
<evidence type="ECO:0000313" key="4">
    <source>
        <dbReference type="Proteomes" id="UP000314294"/>
    </source>
</evidence>
<dbReference type="AlphaFoldDB" id="A0A4Z2IV34"/>
<sequence length="256" mass="27798">METRSGHWLLIIFSQWIWLFTLTSIPGGTKAELRCIPSCQQPLIKALPRELSELDLANFGEAPTKDLVGFTDWSPGAKPADGADEKHNVAELTTSEESSSKVPPQFEGNNASCLEKDASKRRHKLSGSKVSPGSASSPAAALSPGEGNKTENRTGDGEDDTDENGAQFDVTVGLDEETDVAGWRRTRGARSAETWSGFRPEDREDASFSDQEEFQLPSSTFALTGDTAHNQAMVHWSGQNSSVSSRCATYLRTDPF</sequence>
<evidence type="ECO:0000256" key="2">
    <source>
        <dbReference type="SAM" id="SignalP"/>
    </source>
</evidence>
<evidence type="ECO:0000313" key="3">
    <source>
        <dbReference type="EMBL" id="TNN81840.1"/>
    </source>
</evidence>
<keyword evidence="3" id="KW-0675">Receptor</keyword>
<proteinExistence type="predicted"/>
<dbReference type="Proteomes" id="UP000314294">
    <property type="component" value="Unassembled WGS sequence"/>
</dbReference>
<dbReference type="OrthoDB" id="8963537at2759"/>
<comment type="caution">
    <text evidence="3">The sequence shown here is derived from an EMBL/GenBank/DDBJ whole genome shotgun (WGS) entry which is preliminary data.</text>
</comment>